<dbReference type="InterPro" id="IPR025580">
    <property type="entry name" value="Gp46"/>
</dbReference>
<dbReference type="HOGENOM" id="CLU_1418975_0_0_9"/>
<keyword evidence="3" id="KW-1185">Reference proteome</keyword>
<organism evidence="2 3">
    <name type="scientific">Bacillus cytotoxicus (strain DSM 22905 / CIP 110041 / 391-98 / NVH 391-98)</name>
    <dbReference type="NCBI Taxonomy" id="315749"/>
    <lineage>
        <taxon>Bacteria</taxon>
        <taxon>Bacillati</taxon>
        <taxon>Bacillota</taxon>
        <taxon>Bacilli</taxon>
        <taxon>Bacillales</taxon>
        <taxon>Bacillaceae</taxon>
        <taxon>Bacillus</taxon>
        <taxon>Bacillus cereus group</taxon>
    </lineage>
</organism>
<evidence type="ECO:0008006" key="4">
    <source>
        <dbReference type="Google" id="ProtNLM"/>
    </source>
</evidence>
<protein>
    <recommendedName>
        <fullName evidence="4">DUF4355 domain-containing protein</fullName>
    </recommendedName>
</protein>
<dbReference type="KEGG" id="bcy:Bcer98_2944"/>
<gene>
    <name evidence="2" type="ordered locus">Bcer98_2944</name>
</gene>
<feature type="region of interest" description="Disordered" evidence="1">
    <location>
        <begin position="1"/>
        <end position="107"/>
    </location>
</feature>
<dbReference type="STRING" id="315749.Bcer98_2944"/>
<dbReference type="EMBL" id="CP000764">
    <property type="protein sequence ID" value="ABS23175.1"/>
    <property type="molecule type" value="Genomic_DNA"/>
</dbReference>
<accession>A7GSR7</accession>
<dbReference type="Proteomes" id="UP000002300">
    <property type="component" value="Chromosome"/>
</dbReference>
<evidence type="ECO:0000313" key="2">
    <source>
        <dbReference type="EMBL" id="ABS23175.1"/>
    </source>
</evidence>
<proteinExistence type="predicted"/>
<dbReference type="Pfam" id="PF14265">
    <property type="entry name" value="DUF4355"/>
    <property type="match status" value="1"/>
</dbReference>
<feature type="region of interest" description="Disordered" evidence="1">
    <location>
        <begin position="166"/>
        <end position="196"/>
    </location>
</feature>
<evidence type="ECO:0000313" key="3">
    <source>
        <dbReference type="Proteomes" id="UP000002300"/>
    </source>
</evidence>
<reference evidence="2 3" key="1">
    <citation type="journal article" date="2008" name="Chem. Biol. Interact.">
        <title>Extending the Bacillus cereus group genomics to putative food-borne pathogens of different toxicity.</title>
        <authorList>
            <person name="Lapidus A."/>
            <person name="Goltsman E."/>
            <person name="Auger S."/>
            <person name="Galleron N."/>
            <person name="Segurens B."/>
            <person name="Dossat C."/>
            <person name="Land M.L."/>
            <person name="Broussolle V."/>
            <person name="Brillard J."/>
            <person name="Guinebretiere M.H."/>
            <person name="Sanchis V."/>
            <person name="Nguen-The C."/>
            <person name="Lereclus D."/>
            <person name="Richardson P."/>
            <person name="Wincker P."/>
            <person name="Weissenbach J."/>
            <person name="Ehrlich S.D."/>
            <person name="Sorokin A."/>
        </authorList>
    </citation>
    <scope>NUCLEOTIDE SEQUENCE [LARGE SCALE GENOMIC DNA]</scope>
    <source>
        <strain evidence="3">DSM 22905 / CIP 110041 / 391-98 / NVH 391-98</strain>
    </source>
</reference>
<feature type="compositionally biased region" description="Acidic residues" evidence="1">
    <location>
        <begin position="22"/>
        <end position="47"/>
    </location>
</feature>
<dbReference type="RefSeq" id="WP_012095403.1">
    <property type="nucleotide sequence ID" value="NC_009674.1"/>
</dbReference>
<dbReference type="eggNOG" id="ENOG5030E82">
    <property type="taxonomic scope" value="Bacteria"/>
</dbReference>
<name>A7GSR7_BACCN</name>
<sequence>MKELKQTKFPLRLDLQFFASEDGADTTEEQGQEQEQNDQTQETEETQQEEKTFTQADVDAIVAKRAKQAARKAREEAEKEFQRKNMSEEERRQQEYEELKRENESYKAKARRAELKDHATDILREAGVPTRFASRLIGEDEEATAQAAKEFIEVWNSELSTAVKGKLAGQTPKTPKVEEKTQVDPIEASFDKGWND</sequence>
<feature type="compositionally biased region" description="Basic and acidic residues" evidence="1">
    <location>
        <begin position="72"/>
        <end position="107"/>
    </location>
</feature>
<evidence type="ECO:0000256" key="1">
    <source>
        <dbReference type="SAM" id="MobiDB-lite"/>
    </source>
</evidence>
<dbReference type="AlphaFoldDB" id="A7GSR7"/>
<dbReference type="GeneID" id="33898195"/>